<dbReference type="EMBL" id="CP048994">
    <property type="protein sequence ID" value="QID81646.1"/>
    <property type="molecule type" value="Genomic_DNA"/>
</dbReference>
<dbReference type="PRINTS" id="PR01548">
    <property type="entry name" value="MEIOTICR114"/>
</dbReference>
<gene>
    <name evidence="2" type="ORF">GRS66_004037</name>
</gene>
<dbReference type="GO" id="GO:0007131">
    <property type="term" value="P:reciprocal meiotic recombination"/>
    <property type="evidence" value="ECO:0007669"/>
    <property type="project" value="InterPro"/>
</dbReference>
<reference evidence="2 3" key="1">
    <citation type="journal article" date="2019" name="BMC Genomics">
        <title>Chromosome level assembly and comparative genome analysis confirm lager-brewing yeasts originated from a single hybridization.</title>
        <authorList>
            <person name="Salazar A.N."/>
            <person name="Gorter de Vries A.R."/>
            <person name="van den Broek M."/>
            <person name="Brouwers N."/>
            <person name="de la Torre Cortes P."/>
            <person name="Kuijpers N.G.A."/>
            <person name="Daran J.G."/>
            <person name="Abeel T."/>
        </authorList>
    </citation>
    <scope>NUCLEOTIDE SEQUENCE [LARGE SCALE GENOMIC DNA]</scope>
    <source>
        <strain evidence="2 3">CBS 1483</strain>
    </source>
</reference>
<dbReference type="AlphaFoldDB" id="A0A6C1DX50"/>
<organism evidence="2 3">
    <name type="scientific">Saccharomyces pastorianus</name>
    <name type="common">Lager yeast</name>
    <name type="synonym">Saccharomyces cerevisiae x Saccharomyces eubayanus</name>
    <dbReference type="NCBI Taxonomy" id="27292"/>
    <lineage>
        <taxon>Eukaryota</taxon>
        <taxon>Fungi</taxon>
        <taxon>Dikarya</taxon>
        <taxon>Ascomycota</taxon>
        <taxon>Saccharomycotina</taxon>
        <taxon>Saccharomycetes</taxon>
        <taxon>Saccharomycetales</taxon>
        <taxon>Saccharomycetaceae</taxon>
        <taxon>Saccharomyces</taxon>
    </lineage>
</organism>
<protein>
    <recommendedName>
        <fullName evidence="4">Meiotic recombination protein REC114</fullName>
    </recommendedName>
</protein>
<dbReference type="Pfam" id="PF03525">
    <property type="entry name" value="Meiotic_rec114"/>
    <property type="match status" value="1"/>
</dbReference>
<keyword evidence="3" id="KW-1185">Reference proteome</keyword>
<evidence type="ECO:0000256" key="1">
    <source>
        <dbReference type="SAM" id="MobiDB-lite"/>
    </source>
</evidence>
<dbReference type="OrthoDB" id="4036344at2759"/>
<evidence type="ECO:0000313" key="2">
    <source>
        <dbReference type="EMBL" id="QID81646.1"/>
    </source>
</evidence>
<dbReference type="Proteomes" id="UP000501346">
    <property type="component" value="Chromosome ScXIII"/>
</dbReference>
<feature type="region of interest" description="Disordered" evidence="1">
    <location>
        <begin position="307"/>
        <end position="379"/>
    </location>
</feature>
<name>A0A6C1DX50_SACPS</name>
<dbReference type="InterPro" id="IPR004354">
    <property type="entry name" value="Meiotic_Rec114"/>
</dbReference>
<evidence type="ECO:0008006" key="4">
    <source>
        <dbReference type="Google" id="ProtNLM"/>
    </source>
</evidence>
<sequence>MYEYCSVVIKKYSKYTIPSFAPNGFQSMLEPPQIDKWQHLSANCTLQFRVLLMDSRQILINVVLNNSTLLENIRLPLGDNQDLIQFSCKSPIISCKYISEEFGPRMLRRFQMNLPNDVEFNRTVVSLKNLNFVLRTARTSIAQSTITSQVQGNNNGTKVCFTEGPKVSSYTNPNTQFQTQNMIMDFSQRYQEESERESNNRSNITLPHDSIQIAQQIWPNTDLNVVHSSQDLNTPMAMQTVLGRPESLIVQPLEVSQSLPNTTNCLPNAENKKKKVDTTSDFTSRKEIALCKTGLLETIHIPKERESQMQSVTGLDATPTIIWSPGKDNTAKKNTSNKKNIDDKLTNPQKSGNTHTPDRNKEVLPNGTLNETRKEASPSEGLTIRVKNVNRNASRKISKRLIKEKLKDEEFMKWVCMHLQETELFPPLIHSFSLT</sequence>
<evidence type="ECO:0000313" key="3">
    <source>
        <dbReference type="Proteomes" id="UP000501346"/>
    </source>
</evidence>
<feature type="compositionally biased region" description="Polar residues" evidence="1">
    <location>
        <begin position="346"/>
        <end position="355"/>
    </location>
</feature>
<accession>A0A6C1DX50</accession>
<proteinExistence type="predicted"/>